<reference evidence="2 3" key="1">
    <citation type="submission" date="2016-10" db="EMBL/GenBank/DDBJ databases">
        <authorList>
            <person name="de Groot N.N."/>
        </authorList>
    </citation>
    <scope>NUCLEOTIDE SEQUENCE [LARGE SCALE GENOMIC DNA]</scope>
    <source>
        <strain evidence="2 3">DSM 44149</strain>
    </source>
</reference>
<evidence type="ECO:0000313" key="3">
    <source>
        <dbReference type="Proteomes" id="UP000183376"/>
    </source>
</evidence>
<dbReference type="AlphaFoldDB" id="A0A1G9R136"/>
<feature type="domain" description="DUF6314" evidence="1">
    <location>
        <begin position="15"/>
        <end position="144"/>
    </location>
</feature>
<gene>
    <name evidence="2" type="ORF">SAMN04489726_0138</name>
</gene>
<keyword evidence="3" id="KW-1185">Reference proteome</keyword>
<dbReference type="RefSeq" id="WP_030433128.1">
    <property type="nucleotide sequence ID" value="NZ_JOEF01000036.1"/>
</dbReference>
<evidence type="ECO:0000259" key="1">
    <source>
        <dbReference type="Pfam" id="PF19834"/>
    </source>
</evidence>
<dbReference type="OrthoDB" id="3296280at2"/>
<dbReference type="EMBL" id="LT629701">
    <property type="protein sequence ID" value="SDM16923.1"/>
    <property type="molecule type" value="Genomic_DNA"/>
</dbReference>
<sequence length="153" mass="17486">MTSTDTPEGRIFLSLPGKWALARAIPGTGSVTGVAEFRRLRPDLLLYREEGTLELGTGQTHDVSREYHYLLEDNQIRVCFVEPPEFGRTMHVLRLDGAEATDEHLCDQDLYTGHYRFEGPDRFTVEMRVRGPKKDYSMHTTYDRLPDAPADLL</sequence>
<name>A0A1G9R136_ALLAB</name>
<proteinExistence type="predicted"/>
<dbReference type="InterPro" id="IPR045632">
    <property type="entry name" value="DUF6314"/>
</dbReference>
<accession>A0A1G9R136</accession>
<dbReference type="Pfam" id="PF19834">
    <property type="entry name" value="DUF6314"/>
    <property type="match status" value="1"/>
</dbReference>
<evidence type="ECO:0000313" key="2">
    <source>
        <dbReference type="EMBL" id="SDM16923.1"/>
    </source>
</evidence>
<dbReference type="Proteomes" id="UP000183376">
    <property type="component" value="Chromosome I"/>
</dbReference>
<dbReference type="eggNOG" id="ENOG5030IDI">
    <property type="taxonomic scope" value="Bacteria"/>
</dbReference>
<organism evidence="2 3">
    <name type="scientific">Allokutzneria albata</name>
    <name type="common">Kibdelosporangium albatum</name>
    <dbReference type="NCBI Taxonomy" id="211114"/>
    <lineage>
        <taxon>Bacteria</taxon>
        <taxon>Bacillati</taxon>
        <taxon>Actinomycetota</taxon>
        <taxon>Actinomycetes</taxon>
        <taxon>Pseudonocardiales</taxon>
        <taxon>Pseudonocardiaceae</taxon>
        <taxon>Allokutzneria</taxon>
    </lineage>
</organism>
<protein>
    <recommendedName>
        <fullName evidence="1">DUF6314 domain-containing protein</fullName>
    </recommendedName>
</protein>
<dbReference type="STRING" id="211114.SAMN04489726_0138"/>